<evidence type="ECO:0000313" key="2">
    <source>
        <dbReference type="Proteomes" id="UP000464283"/>
    </source>
</evidence>
<protein>
    <submittedName>
        <fullName evidence="1">TIR domain-containing protein</fullName>
    </submittedName>
</protein>
<reference evidence="2" key="1">
    <citation type="submission" date="2018-11" db="EMBL/GenBank/DDBJ databases">
        <title>The first complete genome sequence of Mycoplasma iowae strain 695.</title>
        <authorList>
            <person name="Ghanem M."/>
            <person name="El-Gazzar M."/>
        </authorList>
    </citation>
    <scope>NUCLEOTIDE SEQUENCE [LARGE SCALE GENOMIC DNA]</scope>
    <source>
        <strain evidence="2">695</strain>
    </source>
</reference>
<dbReference type="RefSeq" id="WP_129692601.1">
    <property type="nucleotide sequence ID" value="NZ_CP033512.2"/>
</dbReference>
<gene>
    <name evidence="1" type="ORF">EER00_01045</name>
</gene>
<dbReference type="KEGG" id="miw:EER00_01045"/>
<dbReference type="Proteomes" id="UP000464283">
    <property type="component" value="Chromosome"/>
</dbReference>
<proteinExistence type="predicted"/>
<organism evidence="1 2">
    <name type="scientific">Malacoplasma iowae 695</name>
    <dbReference type="NCBI Taxonomy" id="1048830"/>
    <lineage>
        <taxon>Bacteria</taxon>
        <taxon>Bacillati</taxon>
        <taxon>Mycoplasmatota</taxon>
        <taxon>Mycoplasmoidales</taxon>
        <taxon>Mycoplasmoidaceae</taxon>
        <taxon>Malacoplasma</taxon>
    </lineage>
</organism>
<name>A0A6P1LCX7_MALIO</name>
<evidence type="ECO:0000313" key="1">
    <source>
        <dbReference type="EMBL" id="QHG89484.1"/>
    </source>
</evidence>
<dbReference type="EMBL" id="CP033512">
    <property type="protein sequence ID" value="QHG89484.1"/>
    <property type="molecule type" value="Genomic_DNA"/>
</dbReference>
<accession>A0A6P1LCX7</accession>
<sequence length="189" mass="22452">MEKITCFLSYSHDYRNEHSKNEVKKSVLLMDEIINYSENEDKSMFSDETIWNYLHDRISGSSCTILLLTWDLLNDNKEKISYTKGSFLKSGWIYNEISASLRDWKNNRVNGLICVMCDNLRLVDSNAQYQIPEILNQNRDYIVWADYSEFIKNPNRFIMESPLTDMWSATLQCYIKLSTLKYKLRVFLF</sequence>
<dbReference type="AlphaFoldDB" id="A0A6P1LCX7"/>
<dbReference type="GeneID" id="96866766"/>